<keyword evidence="5" id="KW-0067">ATP-binding</keyword>
<dbReference type="GO" id="GO:0005524">
    <property type="term" value="F:ATP binding"/>
    <property type="evidence" value="ECO:0007669"/>
    <property type="project" value="UniProtKB-KW"/>
</dbReference>
<dbReference type="EMBL" id="AJWY01003355">
    <property type="protein sequence ID" value="EKC75593.1"/>
    <property type="molecule type" value="Genomic_DNA"/>
</dbReference>
<evidence type="ECO:0000259" key="6">
    <source>
        <dbReference type="PROSITE" id="PS51794"/>
    </source>
</evidence>
<keyword evidence="4" id="KW-0547">Nucleotide-binding</keyword>
<dbReference type="PANTHER" id="PTHR34185">
    <property type="entry name" value="DIADENYLATE CYCLASE"/>
    <property type="match status" value="1"/>
</dbReference>
<evidence type="ECO:0000256" key="2">
    <source>
        <dbReference type="ARBA" id="ARBA00022679"/>
    </source>
</evidence>
<name>K1U0B2_9ZZZZ</name>
<dbReference type="AlphaFoldDB" id="K1U0B2"/>
<reference evidence="7" key="1">
    <citation type="journal article" date="2013" name="Environ. Microbiol.">
        <title>Microbiota from the distal guts of lean and obese adolescents exhibit partial functional redundancy besides clear differences in community structure.</title>
        <authorList>
            <person name="Ferrer M."/>
            <person name="Ruiz A."/>
            <person name="Lanza F."/>
            <person name="Haange S.B."/>
            <person name="Oberbach A."/>
            <person name="Till H."/>
            <person name="Bargiela R."/>
            <person name="Campoy C."/>
            <person name="Segura M.T."/>
            <person name="Richter M."/>
            <person name="von Bergen M."/>
            <person name="Seifert J."/>
            <person name="Suarez A."/>
        </authorList>
    </citation>
    <scope>NUCLEOTIDE SEQUENCE</scope>
</reference>
<keyword evidence="3" id="KW-0548">Nucleotidyltransferase</keyword>
<dbReference type="InterPro" id="IPR036888">
    <property type="entry name" value="DNA_integrity_DisA_N_sf"/>
</dbReference>
<feature type="domain" description="DAC" evidence="6">
    <location>
        <begin position="1"/>
        <end position="76"/>
    </location>
</feature>
<protein>
    <submittedName>
        <fullName evidence="7">Protein containing DNA integrity scanning protein, DisA</fullName>
    </submittedName>
</protein>
<evidence type="ECO:0000313" key="7">
    <source>
        <dbReference type="EMBL" id="EKC75593.1"/>
    </source>
</evidence>
<evidence type="ECO:0000256" key="1">
    <source>
        <dbReference type="ARBA" id="ARBA00000877"/>
    </source>
</evidence>
<organism evidence="7">
    <name type="scientific">human gut metagenome</name>
    <dbReference type="NCBI Taxonomy" id="408170"/>
    <lineage>
        <taxon>unclassified sequences</taxon>
        <taxon>metagenomes</taxon>
        <taxon>organismal metagenomes</taxon>
    </lineage>
</organism>
<dbReference type="Gene3D" id="3.40.1700.10">
    <property type="entry name" value="DNA integrity scanning protein, DisA, N-terminal domain"/>
    <property type="match status" value="1"/>
</dbReference>
<dbReference type="Pfam" id="PF02457">
    <property type="entry name" value="DAC"/>
    <property type="match status" value="1"/>
</dbReference>
<proteinExistence type="predicted"/>
<evidence type="ECO:0000256" key="3">
    <source>
        <dbReference type="ARBA" id="ARBA00022695"/>
    </source>
</evidence>
<evidence type="ECO:0000256" key="5">
    <source>
        <dbReference type="ARBA" id="ARBA00022840"/>
    </source>
</evidence>
<keyword evidence="2" id="KW-0808">Transferase</keyword>
<dbReference type="InterPro" id="IPR003390">
    <property type="entry name" value="DNA_integrity_scan_DisA_N"/>
</dbReference>
<dbReference type="SUPFAM" id="SSF143597">
    <property type="entry name" value="YojJ-like"/>
    <property type="match status" value="1"/>
</dbReference>
<dbReference type="GO" id="GO:0004016">
    <property type="term" value="F:adenylate cyclase activity"/>
    <property type="evidence" value="ECO:0007669"/>
    <property type="project" value="TreeGrafter"/>
</dbReference>
<sequence>KSPLHDGAMVIRDGKIYAAGCILPLTKKLVSSSLGTRHRAGIGLTEESDALVVIVSEETGAISVAKGGILQKDVSYGDLRDILTTQFIPSGSSDDDKIINKLVRRIKK</sequence>
<dbReference type="PROSITE" id="PS51794">
    <property type="entry name" value="DAC"/>
    <property type="match status" value="1"/>
</dbReference>
<dbReference type="InterPro" id="IPR050338">
    <property type="entry name" value="DisA"/>
</dbReference>
<feature type="non-terminal residue" evidence="7">
    <location>
        <position position="1"/>
    </location>
</feature>
<evidence type="ECO:0000256" key="4">
    <source>
        <dbReference type="ARBA" id="ARBA00022741"/>
    </source>
</evidence>
<accession>K1U0B2</accession>
<dbReference type="GO" id="GO:0106408">
    <property type="term" value="F:diadenylate cyclase activity"/>
    <property type="evidence" value="ECO:0007669"/>
    <property type="project" value="UniProtKB-EC"/>
</dbReference>
<dbReference type="PANTHER" id="PTHR34185:SF1">
    <property type="entry name" value="DIADENYLATE CYCLASE"/>
    <property type="match status" value="1"/>
</dbReference>
<comment type="caution">
    <text evidence="7">The sequence shown here is derived from an EMBL/GenBank/DDBJ whole genome shotgun (WGS) entry which is preliminary data.</text>
</comment>
<comment type="catalytic activity">
    <reaction evidence="1">
        <text>2 ATP = 3',3'-c-di-AMP + 2 diphosphate</text>
        <dbReference type="Rhea" id="RHEA:35655"/>
        <dbReference type="ChEBI" id="CHEBI:30616"/>
        <dbReference type="ChEBI" id="CHEBI:33019"/>
        <dbReference type="ChEBI" id="CHEBI:71500"/>
        <dbReference type="EC" id="2.7.7.85"/>
    </reaction>
</comment>
<gene>
    <name evidence="7" type="ORF">LEA_05124</name>
</gene>